<protein>
    <submittedName>
        <fullName evidence="2">Uncharacterized protein</fullName>
    </submittedName>
</protein>
<gene>
    <name evidence="2" type="ORF">BD324DRAFT_608070</name>
</gene>
<dbReference type="GeneID" id="33555908"/>
<proteinExistence type="predicted"/>
<name>A0A1Y1UNH4_9TREE</name>
<dbReference type="RefSeq" id="XP_021872597.1">
    <property type="nucleotide sequence ID" value="XM_022014100.1"/>
</dbReference>
<feature type="region of interest" description="Disordered" evidence="1">
    <location>
        <begin position="347"/>
        <end position="388"/>
    </location>
</feature>
<reference evidence="2 3" key="1">
    <citation type="submission" date="2017-03" db="EMBL/GenBank/DDBJ databases">
        <title>Widespread Adenine N6-methylation of Active Genes in Fungi.</title>
        <authorList>
            <consortium name="DOE Joint Genome Institute"/>
            <person name="Mondo S.J."/>
            <person name="Dannebaum R.O."/>
            <person name="Kuo R.C."/>
            <person name="Louie K.B."/>
            <person name="Bewick A.J."/>
            <person name="Labutti K."/>
            <person name="Haridas S."/>
            <person name="Kuo A."/>
            <person name="Salamov A."/>
            <person name="Ahrendt S.R."/>
            <person name="Lau R."/>
            <person name="Bowen B.P."/>
            <person name="Lipzen A."/>
            <person name="Sullivan W."/>
            <person name="Andreopoulos W.B."/>
            <person name="Clum A."/>
            <person name="Lindquist E."/>
            <person name="Daum C."/>
            <person name="Northen T.R."/>
            <person name="Ramamoorthy G."/>
            <person name="Schmitz R.J."/>
            <person name="Gryganskyi A."/>
            <person name="Culley D."/>
            <person name="Magnuson J."/>
            <person name="James T.Y."/>
            <person name="O'Malley M.A."/>
            <person name="Stajich J.E."/>
            <person name="Spatafora J.W."/>
            <person name="Visel A."/>
            <person name="Grigoriev I.V."/>
        </authorList>
    </citation>
    <scope>NUCLEOTIDE SEQUENCE [LARGE SCALE GENOMIC DNA]</scope>
    <source>
        <strain evidence="2 3">NRRL Y-17943</strain>
    </source>
</reference>
<accession>A0A1Y1UNH4</accession>
<sequence length="562" mass="61519">MDQHSKIYNVRSFQLDLLATHNSLHPFNNFRSHQRVREFILASLFFCPTTPLPSPPMVRRSYRRARTGSFAPTDLLSIHQGGRRWHGEIEGIAGLYLLQAVWSTKTQKDGTPPKRAPNGMFSLYTVFSHNHADATLIAFTLWNRFYQSSRPSMPVSSGVAANTYAAVPEVEKKWWKRLGEKIAEFREMKWPGIGDSGYASKSSSRDASDDIPMVDDFDWVREVIEDRLHGRRGDHSRLYAHFLYWPRASDLTAKIVDAVEGGAVTPRLVQEAAEAGLNVGPHPVARHVPPAAPAPAPAPPAPPAPLVIPLPPPAPLPPAHPVSLAHAPLPAQPLPQGPVNIGPVRAASHRARTAPYPARPSLSSPAFPPGPSSSRTPPALRPHHLPNPYTPPFSYPQYPLSAPAAFDCSVLLPPSQVLPAVQQITAHDAPFLLDVLQGPPLPVQPQVFQHQQIPQVPEEHPAAFVNTYQQPWVPLLEPLNPADQAFLEHALTAQPAVVPLTADNQSEPGPAQIAQPAVAEPITEDDMFDQYIDWDCPANDELLSWLIQGGPTPQPPYVCSSA</sequence>
<organism evidence="2 3">
    <name type="scientific">Kockovaella imperatae</name>
    <dbReference type="NCBI Taxonomy" id="4999"/>
    <lineage>
        <taxon>Eukaryota</taxon>
        <taxon>Fungi</taxon>
        <taxon>Dikarya</taxon>
        <taxon>Basidiomycota</taxon>
        <taxon>Agaricomycotina</taxon>
        <taxon>Tremellomycetes</taxon>
        <taxon>Tremellales</taxon>
        <taxon>Cuniculitremaceae</taxon>
        <taxon>Kockovaella</taxon>
    </lineage>
</organism>
<dbReference type="STRING" id="4999.A0A1Y1UNH4"/>
<dbReference type="Proteomes" id="UP000193218">
    <property type="component" value="Unassembled WGS sequence"/>
</dbReference>
<dbReference type="InParanoid" id="A0A1Y1UNH4"/>
<dbReference type="EMBL" id="NBSH01000004">
    <property type="protein sequence ID" value="ORX38675.1"/>
    <property type="molecule type" value="Genomic_DNA"/>
</dbReference>
<comment type="caution">
    <text evidence="2">The sequence shown here is derived from an EMBL/GenBank/DDBJ whole genome shotgun (WGS) entry which is preliminary data.</text>
</comment>
<keyword evidence="3" id="KW-1185">Reference proteome</keyword>
<evidence type="ECO:0000256" key="1">
    <source>
        <dbReference type="SAM" id="MobiDB-lite"/>
    </source>
</evidence>
<dbReference type="AlphaFoldDB" id="A0A1Y1UNH4"/>
<evidence type="ECO:0000313" key="2">
    <source>
        <dbReference type="EMBL" id="ORX38675.1"/>
    </source>
</evidence>
<evidence type="ECO:0000313" key="3">
    <source>
        <dbReference type="Proteomes" id="UP000193218"/>
    </source>
</evidence>